<dbReference type="GO" id="GO:0031119">
    <property type="term" value="P:tRNA pseudouridine synthesis"/>
    <property type="evidence" value="ECO:0007669"/>
    <property type="project" value="TreeGrafter"/>
</dbReference>
<dbReference type="PANTHER" id="PTHR21568:SF0">
    <property type="entry name" value="TRNA PSEUDOURIDINE SYNTHASE PUS10"/>
    <property type="match status" value="1"/>
</dbReference>
<keyword evidence="8" id="KW-1185">Reference proteome</keyword>
<dbReference type="Pfam" id="PF21238">
    <property type="entry name" value="Pus10_C"/>
    <property type="match status" value="2"/>
</dbReference>
<dbReference type="FunFam" id="3.30.70.2510:FF:000001">
    <property type="entry name" value="tRNA pseudouridine synthase Pus10"/>
    <property type="match status" value="1"/>
</dbReference>
<keyword evidence="3" id="KW-0819">tRNA processing</keyword>
<proteinExistence type="inferred from homology"/>
<sequence length="799" mass="89841">MATRSLSKLPSGLPASPLFRGSISPLNKVPSSFAFLISETEYLSISLTPLDYAFDYDPLIPRKSNKSNNPDLSTTSNSNVNLKSSCTVNNATVITPTNLDSGDSIHLLCPAVVTVGTLHHLLLAKYQLDPVRQVMEAEVGRTQAALLLYEFECCARCIRRMLYGATSQPADFLHLADAERETPICPICCGVLHHPRLCTLPADYDRSKYQPAENEAERYMLAEMLYKMDASDFEYLACQFKITEPINHLLREHIMWSRLHDLVTGMKLDSYADPVWRNTHPPGQITCLFTTKDLQRWQRTRIAERQVWYWIVSHILSAAIEVPAISQLVEVHNPAFLKSNNLDPTLCDPETVVLAASAVLSDTQSREELEQFLQSADRCPIGSIRNHANEMLKQIRAKRKSYSPNGNVLSPDPNPFELGRGRMVQFLSELWNRSTCLCLSLHSKPNLPKWGDIKLQRVVPIVLAGRYVKFSRRLPHTPWIIDSKRKLPSSVEELILNPLRAQFGSGSQLSFSSAGREDVDARCLGLGRPFMVRISYFEAFFPDLVRSFSIRAQQSKTTGPVDLLRLASLINTQGEGKVLVRDLQIVSSVDATKTIKCGELKKSKHYRALCWCPGGGLTTELIQRVAEQCNQFSPTSKPRNTSDLVWPPQSVQSDPDKNEASTATRPSYPRIVFGPLEVCQLTPIRVLHRRALLDRPRVIKSFELASFEQVMSNPDMDLKDYEPWQKLYPINELFILHVHCDAGSYVKEFVHGDLGRCTPSLSSLVGRQLDLLALDVCGIDFDWPPILPDPEPPIQPTNV</sequence>
<evidence type="ECO:0000313" key="8">
    <source>
        <dbReference type="Proteomes" id="UP000272942"/>
    </source>
</evidence>
<keyword evidence="4" id="KW-0413">Isomerase</keyword>
<feature type="compositionally biased region" description="Polar residues" evidence="5">
    <location>
        <begin position="632"/>
        <end position="653"/>
    </location>
</feature>
<gene>
    <name evidence="7" type="ORF">ECPE_LOCUS5460</name>
</gene>
<dbReference type="OrthoDB" id="271937at2759"/>
<evidence type="ECO:0000256" key="3">
    <source>
        <dbReference type="ARBA" id="ARBA00022694"/>
    </source>
</evidence>
<name>A0A3P8K6K6_9TREM</name>
<evidence type="ECO:0000256" key="2">
    <source>
        <dbReference type="ARBA" id="ARBA00012787"/>
    </source>
</evidence>
<organism evidence="7 8">
    <name type="scientific">Echinostoma caproni</name>
    <dbReference type="NCBI Taxonomy" id="27848"/>
    <lineage>
        <taxon>Eukaryota</taxon>
        <taxon>Metazoa</taxon>
        <taxon>Spiralia</taxon>
        <taxon>Lophotrochozoa</taxon>
        <taxon>Platyhelminthes</taxon>
        <taxon>Trematoda</taxon>
        <taxon>Digenea</taxon>
        <taxon>Plagiorchiida</taxon>
        <taxon>Echinostomata</taxon>
        <taxon>Echinostomatoidea</taxon>
        <taxon>Echinostomatidae</taxon>
        <taxon>Echinostoma</taxon>
    </lineage>
</organism>
<evidence type="ECO:0000256" key="1">
    <source>
        <dbReference type="ARBA" id="ARBA00009652"/>
    </source>
</evidence>
<feature type="domain" description="Pus10-like C-terminal" evidence="6">
    <location>
        <begin position="675"/>
        <end position="780"/>
    </location>
</feature>
<dbReference type="GO" id="GO:0003723">
    <property type="term" value="F:RNA binding"/>
    <property type="evidence" value="ECO:0007669"/>
    <property type="project" value="InterPro"/>
</dbReference>
<dbReference type="AlphaFoldDB" id="A0A3P8K6K6"/>
<protein>
    <recommendedName>
        <fullName evidence="2">tRNA pseudouridine(55) synthase</fullName>
        <ecNumber evidence="2">5.4.99.25</ecNumber>
    </recommendedName>
</protein>
<accession>A0A3P8K6K6</accession>
<dbReference type="EC" id="5.4.99.25" evidence="2"/>
<evidence type="ECO:0000256" key="4">
    <source>
        <dbReference type="ARBA" id="ARBA00023235"/>
    </source>
</evidence>
<dbReference type="InterPro" id="IPR048741">
    <property type="entry name" value="Pus10-like_C"/>
</dbReference>
<dbReference type="InterPro" id="IPR039894">
    <property type="entry name" value="Pus10-like"/>
</dbReference>
<evidence type="ECO:0000259" key="6">
    <source>
        <dbReference type="Pfam" id="PF21238"/>
    </source>
</evidence>
<dbReference type="Proteomes" id="UP000272942">
    <property type="component" value="Unassembled WGS sequence"/>
</dbReference>
<dbReference type="Gene3D" id="3.30.70.3190">
    <property type="match status" value="1"/>
</dbReference>
<evidence type="ECO:0000256" key="5">
    <source>
        <dbReference type="SAM" id="MobiDB-lite"/>
    </source>
</evidence>
<dbReference type="PANTHER" id="PTHR21568">
    <property type="entry name" value="TRNA PSEUDOURIDINE SYNTHASE PUS10"/>
    <property type="match status" value="1"/>
</dbReference>
<dbReference type="EMBL" id="UZAN01042314">
    <property type="protein sequence ID" value="VDP75579.1"/>
    <property type="molecule type" value="Genomic_DNA"/>
</dbReference>
<dbReference type="InterPro" id="IPR020103">
    <property type="entry name" value="PsdUridine_synth_cat_dom_sf"/>
</dbReference>
<reference evidence="7 8" key="1">
    <citation type="submission" date="2018-11" db="EMBL/GenBank/DDBJ databases">
        <authorList>
            <consortium name="Pathogen Informatics"/>
        </authorList>
    </citation>
    <scope>NUCLEOTIDE SEQUENCE [LARGE SCALE GENOMIC DNA]</scope>
    <source>
        <strain evidence="7 8">Egypt</strain>
    </source>
</reference>
<dbReference type="SUPFAM" id="SSF55120">
    <property type="entry name" value="Pseudouridine synthase"/>
    <property type="match status" value="1"/>
</dbReference>
<feature type="domain" description="Pus10-like C-terminal" evidence="6">
    <location>
        <begin position="463"/>
        <end position="627"/>
    </location>
</feature>
<dbReference type="GO" id="GO:0160148">
    <property type="term" value="F:tRNA pseudouridine(55) synthase activity"/>
    <property type="evidence" value="ECO:0007669"/>
    <property type="project" value="UniProtKB-EC"/>
</dbReference>
<comment type="similarity">
    <text evidence="1">Belongs to the pseudouridine synthase Pus10 family.</text>
</comment>
<evidence type="ECO:0000313" key="7">
    <source>
        <dbReference type="EMBL" id="VDP75579.1"/>
    </source>
</evidence>
<feature type="region of interest" description="Disordered" evidence="5">
    <location>
        <begin position="632"/>
        <end position="664"/>
    </location>
</feature>
<dbReference type="Gene3D" id="3.30.70.2510">
    <property type="match status" value="1"/>
</dbReference>